<sequence length="52" mass="5775">MLQAGKWWFLFALLVAVVAAVAYFNESVRTIVIALGLIAAVILLAWNWLTNL</sequence>
<organism evidence="2 3">
    <name type="scientific">Prosthecodimorpha staleyi</name>
    <dbReference type="NCBI Taxonomy" id="2840188"/>
    <lineage>
        <taxon>Bacteria</taxon>
        <taxon>Pseudomonadati</taxon>
        <taxon>Pseudomonadota</taxon>
        <taxon>Alphaproteobacteria</taxon>
        <taxon>Hyphomicrobiales</taxon>
        <taxon>Ancalomicrobiaceae</taxon>
        <taxon>Prosthecodimorpha</taxon>
    </lineage>
</organism>
<feature type="transmembrane region" description="Helical" evidence="1">
    <location>
        <begin position="7"/>
        <end position="24"/>
    </location>
</feature>
<protein>
    <submittedName>
        <fullName evidence="2">Uncharacterized protein</fullName>
    </submittedName>
</protein>
<reference evidence="2 3" key="1">
    <citation type="submission" date="2021-06" db="EMBL/GenBank/DDBJ databases">
        <authorList>
            <person name="Grouzdev D.S."/>
            <person name="Koziaeva V."/>
        </authorList>
    </citation>
    <scope>NUCLEOTIDE SEQUENCE [LARGE SCALE GENOMIC DNA]</scope>
    <source>
        <strain evidence="2 3">22</strain>
    </source>
</reference>
<dbReference type="EMBL" id="JAHHZF010000009">
    <property type="protein sequence ID" value="MBT9291471.1"/>
    <property type="molecule type" value="Genomic_DNA"/>
</dbReference>
<dbReference type="RefSeq" id="WP_261970009.1">
    <property type="nucleotide sequence ID" value="NZ_JAHHZF010000009.1"/>
</dbReference>
<keyword evidence="1" id="KW-0472">Membrane</keyword>
<accession>A0A947GEI1</accession>
<evidence type="ECO:0000313" key="2">
    <source>
        <dbReference type="EMBL" id="MBT9291471.1"/>
    </source>
</evidence>
<evidence type="ECO:0000256" key="1">
    <source>
        <dbReference type="SAM" id="Phobius"/>
    </source>
</evidence>
<keyword evidence="3" id="KW-1185">Reference proteome</keyword>
<keyword evidence="1" id="KW-1133">Transmembrane helix</keyword>
<dbReference type="Proteomes" id="UP000766595">
    <property type="component" value="Unassembled WGS sequence"/>
</dbReference>
<dbReference type="AlphaFoldDB" id="A0A947GEI1"/>
<feature type="transmembrane region" description="Helical" evidence="1">
    <location>
        <begin position="30"/>
        <end position="49"/>
    </location>
</feature>
<proteinExistence type="predicted"/>
<keyword evidence="1" id="KW-0812">Transmembrane</keyword>
<gene>
    <name evidence="2" type="ORF">KL771_18540</name>
</gene>
<comment type="caution">
    <text evidence="2">The sequence shown here is derived from an EMBL/GenBank/DDBJ whole genome shotgun (WGS) entry which is preliminary data.</text>
</comment>
<name>A0A947GEI1_9HYPH</name>
<evidence type="ECO:0000313" key="3">
    <source>
        <dbReference type="Proteomes" id="UP000766595"/>
    </source>
</evidence>